<organism evidence="12 13">
    <name type="scientific">Diploscapter pachys</name>
    <dbReference type="NCBI Taxonomy" id="2018661"/>
    <lineage>
        <taxon>Eukaryota</taxon>
        <taxon>Metazoa</taxon>
        <taxon>Ecdysozoa</taxon>
        <taxon>Nematoda</taxon>
        <taxon>Chromadorea</taxon>
        <taxon>Rhabditida</taxon>
        <taxon>Rhabditina</taxon>
        <taxon>Rhabditomorpha</taxon>
        <taxon>Rhabditoidea</taxon>
        <taxon>Rhabditidae</taxon>
        <taxon>Diploscapter</taxon>
    </lineage>
</organism>
<evidence type="ECO:0000256" key="6">
    <source>
        <dbReference type="ARBA" id="ARBA00022824"/>
    </source>
</evidence>
<evidence type="ECO:0000256" key="3">
    <source>
        <dbReference type="ARBA" id="ARBA00022516"/>
    </source>
</evidence>
<evidence type="ECO:0000256" key="8">
    <source>
        <dbReference type="ARBA" id="ARBA00023098"/>
    </source>
</evidence>
<dbReference type="Proteomes" id="UP000218231">
    <property type="component" value="Unassembled WGS sequence"/>
</dbReference>
<keyword evidence="4 11" id="KW-0808">Transferase</keyword>
<dbReference type="GO" id="GO:0004144">
    <property type="term" value="F:diacylglycerol O-acyltransferase activity"/>
    <property type="evidence" value="ECO:0007669"/>
    <property type="project" value="TreeGrafter"/>
</dbReference>
<keyword evidence="3" id="KW-0444">Lipid biosynthesis</keyword>
<dbReference type="PANTHER" id="PTHR12317">
    <property type="entry name" value="DIACYLGLYCEROL O-ACYLTRANSFERASE"/>
    <property type="match status" value="1"/>
</dbReference>
<dbReference type="STRING" id="2018661.A0A2A2L674"/>
<keyword evidence="9" id="KW-0472">Membrane</keyword>
<name>A0A2A2L674_9BILA</name>
<dbReference type="Pfam" id="PF03982">
    <property type="entry name" value="DAGAT"/>
    <property type="match status" value="1"/>
</dbReference>
<evidence type="ECO:0000256" key="1">
    <source>
        <dbReference type="ARBA" id="ARBA00004477"/>
    </source>
</evidence>
<evidence type="ECO:0000256" key="10">
    <source>
        <dbReference type="ARBA" id="ARBA00023315"/>
    </source>
</evidence>
<evidence type="ECO:0000256" key="4">
    <source>
        <dbReference type="ARBA" id="ARBA00022679"/>
    </source>
</evidence>
<dbReference type="OrthoDB" id="264532at2759"/>
<dbReference type="AlphaFoldDB" id="A0A2A2L674"/>
<evidence type="ECO:0000313" key="13">
    <source>
        <dbReference type="Proteomes" id="UP000218231"/>
    </source>
</evidence>
<dbReference type="GO" id="GO:0005789">
    <property type="term" value="C:endoplasmic reticulum membrane"/>
    <property type="evidence" value="ECO:0007669"/>
    <property type="project" value="UniProtKB-SubCell"/>
</dbReference>
<reference evidence="12 13" key="1">
    <citation type="journal article" date="2017" name="Curr. Biol.">
        <title>Genome architecture and evolution of a unichromosomal asexual nematode.</title>
        <authorList>
            <person name="Fradin H."/>
            <person name="Zegar C."/>
            <person name="Gutwein M."/>
            <person name="Lucas J."/>
            <person name="Kovtun M."/>
            <person name="Corcoran D."/>
            <person name="Baugh L.R."/>
            <person name="Kiontke K."/>
            <person name="Gunsalus K."/>
            <person name="Fitch D.H."/>
            <person name="Piano F."/>
        </authorList>
    </citation>
    <scope>NUCLEOTIDE SEQUENCE [LARGE SCALE GENOMIC DNA]</scope>
    <source>
        <strain evidence="12">PF1309</strain>
    </source>
</reference>
<evidence type="ECO:0000256" key="5">
    <source>
        <dbReference type="ARBA" id="ARBA00022692"/>
    </source>
</evidence>
<dbReference type="PANTHER" id="PTHR12317:SF71">
    <property type="entry name" value="ACYLTRANSFERASE"/>
    <property type="match status" value="1"/>
</dbReference>
<evidence type="ECO:0000256" key="11">
    <source>
        <dbReference type="RuleBase" id="RU367023"/>
    </source>
</evidence>
<dbReference type="GO" id="GO:0019432">
    <property type="term" value="P:triglyceride biosynthetic process"/>
    <property type="evidence" value="ECO:0007669"/>
    <property type="project" value="TreeGrafter"/>
</dbReference>
<comment type="subcellular location">
    <subcellularLocation>
        <location evidence="1 11">Endoplasmic reticulum membrane</location>
        <topology evidence="1 11">Multi-pass membrane protein</topology>
    </subcellularLocation>
</comment>
<accession>A0A2A2L674</accession>
<gene>
    <name evidence="12" type="ORF">WR25_17512</name>
</gene>
<keyword evidence="10" id="KW-0012">Acyltransferase</keyword>
<proteinExistence type="inferred from homology"/>
<evidence type="ECO:0000256" key="2">
    <source>
        <dbReference type="ARBA" id="ARBA00005420"/>
    </source>
</evidence>
<keyword evidence="8" id="KW-0443">Lipid metabolism</keyword>
<keyword evidence="5" id="KW-0812">Transmembrane</keyword>
<keyword evidence="7" id="KW-1133">Transmembrane helix</keyword>
<evidence type="ECO:0000256" key="9">
    <source>
        <dbReference type="ARBA" id="ARBA00023136"/>
    </source>
</evidence>
<sequence>MPSLSICFSGMLSLSEQLLSPLKGLLCAVSDPASWPRRLQTLAVMHFVFFWVLMLIISTWLPSYIFFFTPLWWTMPLYLVWYFYSFKDPARGSRPWSWYKNHKVWKYFADYFPMKLVKTADLPPNKNYIICCHPHGIMSIGSTIHLLTNGTGFSEKFPGLTSTIMTLNGQFYFPFRREVGMWLGGVNSSAESLQYLLKNPGKGRAVGIVIGGATEALDAHPGNFDLNLLSRRGFCKYALKHGADLVPMYSFGENDLYDQVDNPRGSHFRNFQQTVKSLFNFCPPLLKGRSVFNWNFGLLPYRKPVNSVVGKPIHVDRVADPSPDQIDALHSAYCEALVDLFEEHKSHYGIPPHVHLNLY</sequence>
<evidence type="ECO:0000313" key="12">
    <source>
        <dbReference type="EMBL" id="PAV81771.1"/>
    </source>
</evidence>
<keyword evidence="13" id="KW-1185">Reference proteome</keyword>
<evidence type="ECO:0000256" key="7">
    <source>
        <dbReference type="ARBA" id="ARBA00022989"/>
    </source>
</evidence>
<protein>
    <recommendedName>
        <fullName evidence="11">Acyltransferase</fullName>
        <ecNumber evidence="11">2.3.1.-</ecNumber>
    </recommendedName>
</protein>
<keyword evidence="6 11" id="KW-0256">Endoplasmic reticulum</keyword>
<dbReference type="EMBL" id="LIAE01007128">
    <property type="protein sequence ID" value="PAV81771.1"/>
    <property type="molecule type" value="Genomic_DNA"/>
</dbReference>
<dbReference type="EC" id="2.3.1.-" evidence="11"/>
<dbReference type="InterPro" id="IPR007130">
    <property type="entry name" value="DAGAT"/>
</dbReference>
<comment type="caution">
    <text evidence="12">The sequence shown here is derived from an EMBL/GenBank/DDBJ whole genome shotgun (WGS) entry which is preliminary data.</text>
</comment>
<comment type="similarity">
    <text evidence="2 11">Belongs to the diacylglycerol acyltransferase family.</text>
</comment>
<dbReference type="CDD" id="cd07987">
    <property type="entry name" value="LPLAT_MGAT-like"/>
    <property type="match status" value="1"/>
</dbReference>